<organism evidence="2 3">
    <name type="scientific">Mycoplasmopsis synoviae</name>
    <name type="common">Mycoplasma synoviae</name>
    <dbReference type="NCBI Taxonomy" id="2109"/>
    <lineage>
        <taxon>Bacteria</taxon>
        <taxon>Bacillati</taxon>
        <taxon>Mycoplasmatota</taxon>
        <taxon>Mycoplasmoidales</taxon>
        <taxon>Metamycoplasmataceae</taxon>
        <taxon>Mycoplasmopsis</taxon>
    </lineage>
</organism>
<dbReference type="NCBIfam" id="NF045869">
    <property type="entry name" value="UU173_fam"/>
    <property type="match status" value="1"/>
</dbReference>
<evidence type="ECO:0000259" key="1">
    <source>
        <dbReference type="Pfam" id="PF11074"/>
    </source>
</evidence>
<name>A0AAX3F017_MYCSY</name>
<dbReference type="RefSeq" id="WP_233091176.1">
    <property type="nucleotide sequence ID" value="NZ_CP034544.1"/>
</dbReference>
<reference evidence="2" key="2">
    <citation type="submission" date="2022-11" db="EMBL/GenBank/DDBJ databases">
        <title>complete genomes of mycoplasma synoviae ZX313 strain and SD2 strain.</title>
        <authorList>
            <person name="Zhong Q."/>
        </authorList>
    </citation>
    <scope>NUCLEOTIDE SEQUENCE</scope>
    <source>
        <strain evidence="2">SD2</strain>
    </source>
</reference>
<proteinExistence type="predicted"/>
<dbReference type="InterPro" id="IPR021301">
    <property type="entry name" value="DUF2779"/>
</dbReference>
<evidence type="ECO:0000313" key="2">
    <source>
        <dbReference type="EMBL" id="UZW64187.1"/>
    </source>
</evidence>
<dbReference type="AlphaFoldDB" id="A0AAX3F017"/>
<reference evidence="2" key="1">
    <citation type="submission" date="2022-10" db="EMBL/GenBank/DDBJ databases">
        <authorList>
            <person name="Wei X."/>
        </authorList>
    </citation>
    <scope>NUCLEOTIDE SEQUENCE</scope>
    <source>
        <strain evidence="2">SD2</strain>
    </source>
</reference>
<accession>A0AAX3F017</accession>
<dbReference type="Pfam" id="PF11074">
    <property type="entry name" value="DUF2779"/>
    <property type="match status" value="1"/>
</dbReference>
<sequence length="824" mass="98314">MYNFFMQKIININLSLFKRVFLLNPALIFAKSAIEAEFQNLNKEEILLDSNSDSEQALADDEIDLGDLTLYTEFLESDDGSTKQKYFSLSKSVSDKMFKKYVELAQKWYSKKYKFNAKEIEYIGIKSTLENKINSTKEAIKDDSKKLIFNPSFSFSEEEKDLIFNFNSTAFAYDKVNKKIVLLNFSKTSKFKFYFDFFYVSNIVKKWNLDVRNFSVIIIDPFTTIKRNFKQKELLFYEAFGAAFTKTATISKNKNFSVNNKEFNYALKLTGDEIYFYESNYKDPNPRYSFFNAVNLYKSLYTNSYQIETQNFSEFENYDNYLEILNSPKLKLKKLIDTEKQNTKKPLLYNFLDFDIYINLIKKAYLIFGENLNLDAARHFFANSQNKYVSQADKFKHLETKALEWLKTKNKFNSRKKDFLNENIELTFEFDYNDSFSKEEISQLTSIFLKEKYEISANLMRLSKKGLNKLRLNDVIKSKEIFSKFENFVNPISVNLIRNLHLKDKKIIWYDYEGFSSILPVLTFTNPHQQLVNQVSIIQTINGNETYTKNLVFDTFEFKYQDLVEIIENIYSDKSDYYIVYNKAYENTRNKEIGNLVTKVLASNSEEFDEFKLWFNQKYSDVGEFLKKIEHINSNTIDLADFFTHSRIKFNSEFLENHLSVDKNLFKFFKVSENEITFYDSALKEEFLKIEKVFLTDLKYFYSIKRIEKFITKYKIELKNKIKEYKNLEIQNGYMAMNEAINRHWKTTNNASWKRISLYLKEYCENDVRAMMMLYDFLMLLFYKIDANLKNIEFNISLSESQNDFLYKYENDGYQIYYQDKLKN</sequence>
<evidence type="ECO:0000313" key="3">
    <source>
        <dbReference type="Proteomes" id="UP001164481"/>
    </source>
</evidence>
<dbReference type="Proteomes" id="UP001164481">
    <property type="component" value="Chromosome"/>
</dbReference>
<dbReference type="EMBL" id="CP107525">
    <property type="protein sequence ID" value="UZW64187.1"/>
    <property type="molecule type" value="Genomic_DNA"/>
</dbReference>
<gene>
    <name evidence="2" type="ORF">OIE46_02250</name>
</gene>
<feature type="domain" description="DUF2779" evidence="1">
    <location>
        <begin position="508"/>
        <end position="647"/>
    </location>
</feature>
<protein>
    <submittedName>
        <fullName evidence="2">DUF2779 domain-containing protein</fullName>
    </submittedName>
</protein>